<dbReference type="InterPro" id="IPR038765">
    <property type="entry name" value="Papain-like_cys_pep_sf"/>
</dbReference>
<comment type="caution">
    <text evidence="2">The sequence shown here is derived from an EMBL/GenBank/DDBJ whole genome shotgun (WGS) entry which is preliminary data.</text>
</comment>
<dbReference type="Gene3D" id="3.90.70.10">
    <property type="entry name" value="Cysteine proteinases"/>
    <property type="match status" value="1"/>
</dbReference>
<dbReference type="AlphaFoldDB" id="X6LPF1"/>
<evidence type="ECO:0000313" key="3">
    <source>
        <dbReference type="Proteomes" id="UP000023152"/>
    </source>
</evidence>
<proteinExistence type="predicted"/>
<sequence length="324" mass="37003">MSSELQIVIKETSALNCSEPNTTNSSNLVAESNETVQICGQSENEKDRACTDNDSIKEEKEMKIDLDQKQDVKDTTDTSDMSKSDEEQYKKSSTCSEFRNVPITKWEKKEIQGLQKKKIIIFLTVKEINRWMKNENSQFNGAKILQWKASTWQVKVENGVARAQIQKSLEALKKEFAMLQHDDHKDKKKCEQDGDVVMDEREQDNPTRKQSDENKAIEVKESDEKCTHNDKTLQKTSRPLPKATGSDRGIVGLQNLGNTCYLNAAIQVIYLVCITNTNLNFFFFGALSNAKKCLLQVRPLAKMQWRPRPKEGTIGKEWIDLVSK</sequence>
<feature type="compositionally biased region" description="Basic and acidic residues" evidence="1">
    <location>
        <begin position="43"/>
        <end position="90"/>
    </location>
</feature>
<dbReference type="Proteomes" id="UP000023152">
    <property type="component" value="Unassembled WGS sequence"/>
</dbReference>
<accession>X6LPF1</accession>
<dbReference type="EMBL" id="ASPP01034366">
    <property type="protein sequence ID" value="ETO03017.1"/>
    <property type="molecule type" value="Genomic_DNA"/>
</dbReference>
<reference evidence="2 3" key="1">
    <citation type="journal article" date="2013" name="Curr. Biol.">
        <title>The Genome of the Foraminiferan Reticulomyxa filosa.</title>
        <authorList>
            <person name="Glockner G."/>
            <person name="Hulsmann N."/>
            <person name="Schleicher M."/>
            <person name="Noegel A.A."/>
            <person name="Eichinger L."/>
            <person name="Gallinger C."/>
            <person name="Pawlowski J."/>
            <person name="Sierra R."/>
            <person name="Euteneuer U."/>
            <person name="Pillet L."/>
            <person name="Moustafa A."/>
            <person name="Platzer M."/>
            <person name="Groth M."/>
            <person name="Szafranski K."/>
            <person name="Schliwa M."/>
        </authorList>
    </citation>
    <scope>NUCLEOTIDE SEQUENCE [LARGE SCALE GENOMIC DNA]</scope>
</reference>
<feature type="compositionally biased region" description="Basic and acidic residues" evidence="1">
    <location>
        <begin position="183"/>
        <end position="233"/>
    </location>
</feature>
<keyword evidence="3" id="KW-1185">Reference proteome</keyword>
<evidence type="ECO:0008006" key="4">
    <source>
        <dbReference type="Google" id="ProtNLM"/>
    </source>
</evidence>
<evidence type="ECO:0000313" key="2">
    <source>
        <dbReference type="EMBL" id="ETO03017.1"/>
    </source>
</evidence>
<dbReference type="InterPro" id="IPR018200">
    <property type="entry name" value="USP_CS"/>
</dbReference>
<dbReference type="SUPFAM" id="SSF54001">
    <property type="entry name" value="Cysteine proteinases"/>
    <property type="match status" value="1"/>
</dbReference>
<feature type="region of interest" description="Disordered" evidence="1">
    <location>
        <begin position="183"/>
        <end position="248"/>
    </location>
</feature>
<gene>
    <name evidence="2" type="ORF">RFI_34392</name>
</gene>
<dbReference type="OrthoDB" id="420187at2759"/>
<evidence type="ECO:0000256" key="1">
    <source>
        <dbReference type="SAM" id="MobiDB-lite"/>
    </source>
</evidence>
<protein>
    <recommendedName>
        <fullName evidence="4">USP domain-containing protein</fullName>
    </recommendedName>
</protein>
<dbReference type="PROSITE" id="PS00972">
    <property type="entry name" value="USP_1"/>
    <property type="match status" value="1"/>
</dbReference>
<name>X6LPF1_RETFI</name>
<dbReference type="GO" id="GO:0004843">
    <property type="term" value="F:cysteine-type deubiquitinase activity"/>
    <property type="evidence" value="ECO:0007669"/>
    <property type="project" value="InterPro"/>
</dbReference>
<organism evidence="2 3">
    <name type="scientific">Reticulomyxa filosa</name>
    <dbReference type="NCBI Taxonomy" id="46433"/>
    <lineage>
        <taxon>Eukaryota</taxon>
        <taxon>Sar</taxon>
        <taxon>Rhizaria</taxon>
        <taxon>Retaria</taxon>
        <taxon>Foraminifera</taxon>
        <taxon>Monothalamids</taxon>
        <taxon>Reticulomyxidae</taxon>
        <taxon>Reticulomyxa</taxon>
    </lineage>
</organism>
<feature type="region of interest" description="Disordered" evidence="1">
    <location>
        <begin position="38"/>
        <end position="90"/>
    </location>
</feature>
<feature type="non-terminal residue" evidence="2">
    <location>
        <position position="324"/>
    </location>
</feature>